<dbReference type="InterPro" id="IPR032808">
    <property type="entry name" value="DoxX"/>
</dbReference>
<name>A0A239LH70_EKHLU</name>
<evidence type="ECO:0000313" key="6">
    <source>
        <dbReference type="EMBL" id="SNT29640.1"/>
    </source>
</evidence>
<keyword evidence="4 5" id="KW-0472">Membrane</keyword>
<gene>
    <name evidence="6" type="ORF">SAMN05421640_3262</name>
</gene>
<dbReference type="OrthoDB" id="8161897at2"/>
<organism evidence="6 7">
    <name type="scientific">Ekhidna lutea</name>
    <dbReference type="NCBI Taxonomy" id="447679"/>
    <lineage>
        <taxon>Bacteria</taxon>
        <taxon>Pseudomonadati</taxon>
        <taxon>Bacteroidota</taxon>
        <taxon>Cytophagia</taxon>
        <taxon>Cytophagales</taxon>
        <taxon>Reichenbachiellaceae</taxon>
        <taxon>Ekhidna</taxon>
    </lineage>
</organism>
<dbReference type="Proteomes" id="UP000198393">
    <property type="component" value="Unassembled WGS sequence"/>
</dbReference>
<evidence type="ECO:0000256" key="4">
    <source>
        <dbReference type="ARBA" id="ARBA00023136"/>
    </source>
</evidence>
<evidence type="ECO:0000256" key="1">
    <source>
        <dbReference type="ARBA" id="ARBA00004141"/>
    </source>
</evidence>
<feature type="transmembrane region" description="Helical" evidence="5">
    <location>
        <begin position="5"/>
        <end position="24"/>
    </location>
</feature>
<accession>A0A239LH70</accession>
<feature type="transmembrane region" description="Helical" evidence="5">
    <location>
        <begin position="67"/>
        <end position="87"/>
    </location>
</feature>
<comment type="subcellular location">
    <subcellularLocation>
        <location evidence="1">Membrane</location>
        <topology evidence="1">Multi-pass membrane protein</topology>
    </subcellularLocation>
</comment>
<keyword evidence="3 5" id="KW-1133">Transmembrane helix</keyword>
<evidence type="ECO:0000256" key="3">
    <source>
        <dbReference type="ARBA" id="ARBA00022989"/>
    </source>
</evidence>
<proteinExistence type="predicted"/>
<evidence type="ECO:0000256" key="2">
    <source>
        <dbReference type="ARBA" id="ARBA00022692"/>
    </source>
</evidence>
<reference evidence="6 7" key="1">
    <citation type="submission" date="2017-06" db="EMBL/GenBank/DDBJ databases">
        <authorList>
            <person name="Kim H.J."/>
            <person name="Triplett B.A."/>
        </authorList>
    </citation>
    <scope>NUCLEOTIDE SEQUENCE [LARGE SCALE GENOMIC DNA]</scope>
    <source>
        <strain evidence="6 7">DSM 19307</strain>
    </source>
</reference>
<protein>
    <submittedName>
        <fullName evidence="6">DoxX-like family protein</fullName>
    </submittedName>
</protein>
<evidence type="ECO:0000256" key="5">
    <source>
        <dbReference type="SAM" id="Phobius"/>
    </source>
</evidence>
<keyword evidence="7" id="KW-1185">Reference proteome</keyword>
<sequence length="133" mass="14843">MLTKIAYFIARFAAAIIMGQTLYFKFTSSPESIYIFTTVGMEPWGRWLVGILELVAAVTLVIPRTAWLGGALAVGLMIGAIGMHLTVLGIEVMGDKGQLFYYAMIIFLCGLYVVFNNREKIFNEVLPKILNRK</sequence>
<feature type="transmembrane region" description="Helical" evidence="5">
    <location>
        <begin position="99"/>
        <end position="115"/>
    </location>
</feature>
<dbReference type="EMBL" id="FZPD01000005">
    <property type="protein sequence ID" value="SNT29640.1"/>
    <property type="molecule type" value="Genomic_DNA"/>
</dbReference>
<feature type="transmembrane region" description="Helical" evidence="5">
    <location>
        <begin position="44"/>
        <end position="62"/>
    </location>
</feature>
<dbReference type="GO" id="GO:0016020">
    <property type="term" value="C:membrane"/>
    <property type="evidence" value="ECO:0007669"/>
    <property type="project" value="UniProtKB-SubCell"/>
</dbReference>
<keyword evidence="2 5" id="KW-0812">Transmembrane</keyword>
<dbReference type="AlphaFoldDB" id="A0A239LH70"/>
<dbReference type="Pfam" id="PF13564">
    <property type="entry name" value="DoxX_2"/>
    <property type="match status" value="1"/>
</dbReference>
<evidence type="ECO:0000313" key="7">
    <source>
        <dbReference type="Proteomes" id="UP000198393"/>
    </source>
</evidence>
<dbReference type="RefSeq" id="WP_089357928.1">
    <property type="nucleotide sequence ID" value="NZ_FZPD01000005.1"/>
</dbReference>